<dbReference type="EMBL" id="JAERRF010000006">
    <property type="protein sequence ID" value="MBL1097435.1"/>
    <property type="molecule type" value="Genomic_DNA"/>
</dbReference>
<dbReference type="SUPFAM" id="SSF56801">
    <property type="entry name" value="Acetyl-CoA synthetase-like"/>
    <property type="match status" value="1"/>
</dbReference>
<comment type="similarity">
    <text evidence="1">Belongs to the ATP-dependent AMP-binding enzyme family.</text>
</comment>
<evidence type="ECO:0000313" key="4">
    <source>
        <dbReference type="Proteomes" id="UP000634229"/>
    </source>
</evidence>
<sequence length="542" mass="58130">MQLWNALTNRSSGGTLHAWSGEEFEHTPWREVVADAQGMATRLRAHGVRPGTRVATVLTNTPETVRGLLAIWLAGGAVASLPLPTRGQSPAEYRCQFAAVAARLDPTLLLMDDWLTSLVPEELAAQLPVAGWASLRGSGTIEPSPPGPEDIAFIQYSSGSTSTPKGCALTTRAIEEQMKIILALTGGRPAHDTVVSWLPLSHDMGMFGCLLYAWAYDFHFVLSTPERFAMAPRSWFRDMSEYEATMTAGTSTAVHLAARAQGRAELPKELRLRAAVIGAERVDWDTLSTATGKFGRFGLSGTAFQPAYGMAEATLAVTGKPWADAPSSLVFDGAALLDRKAVEVSADHPRATRLVSNGVALPGVEVVAGSSGEVAEIEVGSPSLAQGYYADPERTADRFVNSRLRTGDLGFVHDGELYVMGRVDDMLSVGGRKIYAAEIESAVDSFPQVRKGCAAVVDIGASGELPRLVLMLEPQGKPRDFRPIADQAAAVAREKCGVALSECVFLPRGALPKTPSGKIQRFRCRAMLDEDRLEPLARVPFA</sequence>
<dbReference type="PANTHER" id="PTHR22754">
    <property type="entry name" value="DISCO-INTERACTING PROTEIN 2 DIP2 -RELATED"/>
    <property type="match status" value="1"/>
</dbReference>
<name>A0ABS1NC22_9ACTN</name>
<dbReference type="PROSITE" id="PS00455">
    <property type="entry name" value="AMP_BINDING"/>
    <property type="match status" value="1"/>
</dbReference>
<dbReference type="Gene3D" id="3.40.50.12780">
    <property type="entry name" value="N-terminal domain of ligase-like"/>
    <property type="match status" value="1"/>
</dbReference>
<dbReference type="InterPro" id="IPR020845">
    <property type="entry name" value="AMP-binding_CS"/>
</dbReference>
<reference evidence="3 4" key="1">
    <citation type="submission" date="2021-01" db="EMBL/GenBank/DDBJ databases">
        <title>WGS of actinomycetes isolated from Thailand.</title>
        <authorList>
            <person name="Thawai C."/>
        </authorList>
    </citation>
    <scope>NUCLEOTIDE SEQUENCE [LARGE SCALE GENOMIC DNA]</scope>
    <source>
        <strain evidence="3 4">CA1R205</strain>
    </source>
</reference>
<gene>
    <name evidence="3" type="ORF">JK363_12250</name>
</gene>
<proteinExistence type="inferred from homology"/>
<feature type="domain" description="AMP-dependent synthetase/ligase" evidence="2">
    <location>
        <begin position="25"/>
        <end position="389"/>
    </location>
</feature>
<evidence type="ECO:0000259" key="2">
    <source>
        <dbReference type="Pfam" id="PF00501"/>
    </source>
</evidence>
<dbReference type="RefSeq" id="WP_201874716.1">
    <property type="nucleotide sequence ID" value="NZ_JAERRF010000006.1"/>
</dbReference>
<organism evidence="3 4">
    <name type="scientific">Streptomyces coffeae</name>
    <dbReference type="NCBI Taxonomy" id="621382"/>
    <lineage>
        <taxon>Bacteria</taxon>
        <taxon>Bacillati</taxon>
        <taxon>Actinomycetota</taxon>
        <taxon>Actinomycetes</taxon>
        <taxon>Kitasatosporales</taxon>
        <taxon>Streptomycetaceae</taxon>
        <taxon>Streptomyces</taxon>
    </lineage>
</organism>
<dbReference type="InterPro" id="IPR000873">
    <property type="entry name" value="AMP-dep_synth/lig_dom"/>
</dbReference>
<accession>A0ABS1NC22</accession>
<dbReference type="Gene3D" id="3.30.300.30">
    <property type="match status" value="1"/>
</dbReference>
<dbReference type="Proteomes" id="UP000634229">
    <property type="component" value="Unassembled WGS sequence"/>
</dbReference>
<comment type="caution">
    <text evidence="3">The sequence shown here is derived from an EMBL/GenBank/DDBJ whole genome shotgun (WGS) entry which is preliminary data.</text>
</comment>
<dbReference type="InterPro" id="IPR042099">
    <property type="entry name" value="ANL_N_sf"/>
</dbReference>
<dbReference type="PANTHER" id="PTHR22754:SF32">
    <property type="entry name" value="DISCO-INTERACTING PROTEIN 2"/>
    <property type="match status" value="1"/>
</dbReference>
<dbReference type="Pfam" id="PF00501">
    <property type="entry name" value="AMP-binding"/>
    <property type="match status" value="1"/>
</dbReference>
<evidence type="ECO:0000256" key="1">
    <source>
        <dbReference type="ARBA" id="ARBA00006432"/>
    </source>
</evidence>
<keyword evidence="4" id="KW-1185">Reference proteome</keyword>
<protein>
    <submittedName>
        <fullName evidence="3">AMP-binding protein</fullName>
    </submittedName>
</protein>
<evidence type="ECO:0000313" key="3">
    <source>
        <dbReference type="EMBL" id="MBL1097435.1"/>
    </source>
</evidence>
<dbReference type="InterPro" id="IPR045851">
    <property type="entry name" value="AMP-bd_C_sf"/>
</dbReference>